<comment type="catalytic activity">
    <reaction evidence="10">
        <text>a ubiquinone + NADH + 5 H(+)(in) = a ubiquinol + NAD(+) + 4 H(+)(out)</text>
        <dbReference type="Rhea" id="RHEA:29091"/>
        <dbReference type="Rhea" id="RHEA-COMP:9565"/>
        <dbReference type="Rhea" id="RHEA-COMP:9566"/>
        <dbReference type="ChEBI" id="CHEBI:15378"/>
        <dbReference type="ChEBI" id="CHEBI:16389"/>
        <dbReference type="ChEBI" id="CHEBI:17976"/>
        <dbReference type="ChEBI" id="CHEBI:57540"/>
        <dbReference type="ChEBI" id="CHEBI:57945"/>
        <dbReference type="EC" id="7.1.1.2"/>
    </reaction>
</comment>
<evidence type="ECO:0000256" key="3">
    <source>
        <dbReference type="ARBA" id="ARBA00016612"/>
    </source>
</evidence>
<evidence type="ECO:0000256" key="4">
    <source>
        <dbReference type="ARBA" id="ARBA00022692"/>
    </source>
</evidence>
<evidence type="ECO:0000313" key="12">
    <source>
        <dbReference type="EMBL" id="QPK42121.1"/>
    </source>
</evidence>
<dbReference type="AlphaFoldDB" id="A0A7T0NC41"/>
<proteinExistence type="inferred from homology"/>
<evidence type="ECO:0000256" key="7">
    <source>
        <dbReference type="ARBA" id="ARBA00023027"/>
    </source>
</evidence>
<evidence type="ECO:0000256" key="2">
    <source>
        <dbReference type="ARBA" id="ARBA00010519"/>
    </source>
</evidence>
<feature type="transmembrane region" description="Helical" evidence="11">
    <location>
        <begin position="6"/>
        <end position="27"/>
    </location>
</feature>
<organism evidence="12">
    <name type="scientific">Scelimena melli</name>
    <dbReference type="NCBI Taxonomy" id="215044"/>
    <lineage>
        <taxon>Eukaryota</taxon>
        <taxon>Metazoa</taxon>
        <taxon>Ecdysozoa</taxon>
        <taxon>Arthropoda</taxon>
        <taxon>Hexapoda</taxon>
        <taxon>Insecta</taxon>
        <taxon>Pterygota</taxon>
        <taxon>Neoptera</taxon>
        <taxon>Polyneoptera</taxon>
        <taxon>Orthoptera</taxon>
        <taxon>Caelifera</taxon>
        <taxon>Acrididea</taxon>
        <taxon>Tetrigoidea</taxon>
        <taxon>Tetrigidae</taxon>
        <taxon>Scelimeninae</taxon>
        <taxon>Scelimena</taxon>
    </lineage>
</organism>
<gene>
    <name evidence="12" type="primary">ND4L</name>
</gene>
<feature type="transmembrane region" description="Helical" evidence="11">
    <location>
        <begin position="57"/>
        <end position="76"/>
    </location>
</feature>
<evidence type="ECO:0000256" key="5">
    <source>
        <dbReference type="ARBA" id="ARBA00022967"/>
    </source>
</evidence>
<accession>A0A7T0NC41</accession>
<keyword evidence="12" id="KW-0496">Mitochondrion</keyword>
<feature type="transmembrane region" description="Helical" evidence="11">
    <location>
        <begin position="34"/>
        <end position="51"/>
    </location>
</feature>
<name>A0A7T0NC41_9ORTH</name>
<geneLocation type="mitochondrion" evidence="12"/>
<dbReference type="Gene3D" id="1.10.287.3510">
    <property type="match status" value="1"/>
</dbReference>
<dbReference type="InterPro" id="IPR039428">
    <property type="entry name" value="NUOK/Mnh_C1-like"/>
</dbReference>
<sequence>MYMVVYSLFIFLSGLYVFVSVRSHLLLLLLSLEYMVLGIFFYVFLYLNIYGFMDSFLIIYLVFSVCEGALGLSVLVKMIRFCGNDYVYSSFLFLC</sequence>
<evidence type="ECO:0000256" key="9">
    <source>
        <dbReference type="ARBA" id="ARBA00031586"/>
    </source>
</evidence>
<keyword evidence="5" id="KW-1278">Translocase</keyword>
<keyword evidence="4 11" id="KW-0812">Transmembrane</keyword>
<protein>
    <recommendedName>
        <fullName evidence="3">NADH-ubiquinone oxidoreductase chain 4L</fullName>
    </recommendedName>
    <alternativeName>
        <fullName evidence="9">NADH dehydrogenase subunit 4L</fullName>
    </alternativeName>
</protein>
<evidence type="ECO:0000256" key="1">
    <source>
        <dbReference type="ARBA" id="ARBA00004141"/>
    </source>
</evidence>
<dbReference type="Pfam" id="PF00420">
    <property type="entry name" value="Oxidored_q2"/>
    <property type="match status" value="1"/>
</dbReference>
<keyword evidence="6 11" id="KW-1133">Transmembrane helix</keyword>
<evidence type="ECO:0000256" key="6">
    <source>
        <dbReference type="ARBA" id="ARBA00022989"/>
    </source>
</evidence>
<dbReference type="GO" id="GO:0016020">
    <property type="term" value="C:membrane"/>
    <property type="evidence" value="ECO:0007669"/>
    <property type="project" value="UniProtKB-SubCell"/>
</dbReference>
<dbReference type="EMBL" id="MT162548">
    <property type="protein sequence ID" value="QPK42121.1"/>
    <property type="molecule type" value="Genomic_DNA"/>
</dbReference>
<comment type="subcellular location">
    <subcellularLocation>
        <location evidence="1">Membrane</location>
        <topology evidence="1">Multi-pass membrane protein</topology>
    </subcellularLocation>
</comment>
<evidence type="ECO:0000256" key="10">
    <source>
        <dbReference type="ARBA" id="ARBA00049551"/>
    </source>
</evidence>
<comment type="similarity">
    <text evidence="2">Belongs to the complex I subunit 4L family.</text>
</comment>
<reference evidence="12" key="1">
    <citation type="submission" date="2020-03" db="EMBL/GenBank/DDBJ databases">
        <title>The mitochondrial genomes of eight Scelimeninae species (Orthoptera: Tetrigoidea): deep insights into structural characteristics and phylogenetic implications.</title>
        <authorList>
            <person name="Li R."/>
            <person name="Li X.-D."/>
        </authorList>
    </citation>
    <scope>NUCLEOTIDE SEQUENCE</scope>
</reference>
<keyword evidence="8 11" id="KW-0472">Membrane</keyword>
<keyword evidence="7" id="KW-0520">NAD</keyword>
<dbReference type="GO" id="GO:0008137">
    <property type="term" value="F:NADH dehydrogenase (ubiquinone) activity"/>
    <property type="evidence" value="ECO:0007669"/>
    <property type="project" value="UniProtKB-EC"/>
</dbReference>
<evidence type="ECO:0000256" key="11">
    <source>
        <dbReference type="SAM" id="Phobius"/>
    </source>
</evidence>
<evidence type="ECO:0000256" key="8">
    <source>
        <dbReference type="ARBA" id="ARBA00023136"/>
    </source>
</evidence>